<organism evidence="5 6">
    <name type="scientific">Mycena chlorophos</name>
    <name type="common">Agaric fungus</name>
    <name type="synonym">Agaricus chlorophos</name>
    <dbReference type="NCBI Taxonomy" id="658473"/>
    <lineage>
        <taxon>Eukaryota</taxon>
        <taxon>Fungi</taxon>
        <taxon>Dikarya</taxon>
        <taxon>Basidiomycota</taxon>
        <taxon>Agaricomycotina</taxon>
        <taxon>Agaricomycetes</taxon>
        <taxon>Agaricomycetidae</taxon>
        <taxon>Agaricales</taxon>
        <taxon>Marasmiineae</taxon>
        <taxon>Mycenaceae</taxon>
        <taxon>Mycena</taxon>
    </lineage>
</organism>
<proteinExistence type="predicted"/>
<dbReference type="PROSITE" id="PS50137">
    <property type="entry name" value="DS_RBD"/>
    <property type="match status" value="1"/>
</dbReference>
<evidence type="ECO:0000256" key="1">
    <source>
        <dbReference type="ARBA" id="ARBA00022884"/>
    </source>
</evidence>
<dbReference type="Proteomes" id="UP000815677">
    <property type="component" value="Unassembled WGS sequence"/>
</dbReference>
<gene>
    <name evidence="5" type="ORF">MCHLO_15356</name>
</gene>
<feature type="domain" description="DRBM" evidence="3">
    <location>
        <begin position="192"/>
        <end position="255"/>
    </location>
</feature>
<dbReference type="PROSITE" id="PS50142">
    <property type="entry name" value="RNASE_3_2"/>
    <property type="match status" value="1"/>
</dbReference>
<evidence type="ECO:0000259" key="4">
    <source>
        <dbReference type="PROSITE" id="PS50142"/>
    </source>
</evidence>
<protein>
    <submittedName>
        <fullName evidence="5">Uncharacterized protein</fullName>
    </submittedName>
</protein>
<evidence type="ECO:0000259" key="3">
    <source>
        <dbReference type="PROSITE" id="PS50137"/>
    </source>
</evidence>
<keyword evidence="6" id="KW-1185">Reference proteome</keyword>
<evidence type="ECO:0000313" key="6">
    <source>
        <dbReference type="Proteomes" id="UP000815677"/>
    </source>
</evidence>
<keyword evidence="1 2" id="KW-0694">RNA-binding</keyword>
<dbReference type="SUPFAM" id="SSF69065">
    <property type="entry name" value="RNase III domain-like"/>
    <property type="match status" value="1"/>
</dbReference>
<evidence type="ECO:0000256" key="2">
    <source>
        <dbReference type="PROSITE-ProRule" id="PRU00266"/>
    </source>
</evidence>
<dbReference type="Gene3D" id="3.30.160.20">
    <property type="match status" value="1"/>
</dbReference>
<sequence length="262" mass="28708">MSVPPLPKIEGDYNILLELFTHSSLKDGSESEEYGDMDRLVQLGAAYLTQALTWHYFAKRPMLSADQISVEISNCMSPARMREWCITWNLKSKFRAVPGACDILEAPHEMQRFVEGYVGAMYLRNPLNQVQHWISSLIEPDAPQPLEPPPPVPPGGPPMQYALPAPPPIAAPPVPAPYNAMVPQSPSALPAITLQKIHETATKHGTSISYDAQHMAGPAHAPLWRVVAKIDGVNCGDATGPSQKAAKEEAARKAFVFKGWRV</sequence>
<dbReference type="EMBL" id="DF849799">
    <property type="protein sequence ID" value="GAT58989.1"/>
    <property type="molecule type" value="Genomic_DNA"/>
</dbReference>
<dbReference type="Pfam" id="PF00035">
    <property type="entry name" value="dsrm"/>
    <property type="match status" value="1"/>
</dbReference>
<reference evidence="5" key="1">
    <citation type="submission" date="2014-09" db="EMBL/GenBank/DDBJ databases">
        <title>Genome sequence of the luminous mushroom Mycena chlorophos for searching fungal bioluminescence genes.</title>
        <authorList>
            <person name="Tanaka Y."/>
            <person name="Kasuga D."/>
            <person name="Oba Y."/>
            <person name="Hase S."/>
            <person name="Sato K."/>
            <person name="Oba Y."/>
            <person name="Sakakibara Y."/>
        </authorList>
    </citation>
    <scope>NUCLEOTIDE SEQUENCE</scope>
</reference>
<feature type="domain" description="RNase III" evidence="4">
    <location>
        <begin position="1"/>
        <end position="126"/>
    </location>
</feature>
<dbReference type="InterPro" id="IPR036389">
    <property type="entry name" value="RNase_III_sf"/>
</dbReference>
<dbReference type="Gene3D" id="1.10.1520.10">
    <property type="entry name" value="Ribonuclease III domain"/>
    <property type="match status" value="1"/>
</dbReference>
<evidence type="ECO:0000313" key="5">
    <source>
        <dbReference type="EMBL" id="GAT58989.1"/>
    </source>
</evidence>
<dbReference type="InterPro" id="IPR000999">
    <property type="entry name" value="RNase_III_dom"/>
</dbReference>
<accession>A0ABQ0M7G6</accession>
<name>A0ABQ0M7G6_MYCCL</name>
<dbReference type="InterPro" id="IPR014720">
    <property type="entry name" value="dsRBD_dom"/>
</dbReference>
<dbReference type="SMART" id="SM00535">
    <property type="entry name" value="RIBOc"/>
    <property type="match status" value="1"/>
</dbReference>
<dbReference type="SUPFAM" id="SSF54768">
    <property type="entry name" value="dsRNA-binding domain-like"/>
    <property type="match status" value="1"/>
</dbReference>